<dbReference type="Pfam" id="PF11306">
    <property type="entry name" value="DUF3108"/>
    <property type="match status" value="1"/>
</dbReference>
<protein>
    <recommendedName>
        <fullName evidence="3">DUF3108 domain-containing protein</fullName>
    </recommendedName>
</protein>
<dbReference type="Proteomes" id="UP000094501">
    <property type="component" value="Unassembled WGS sequence"/>
</dbReference>
<proteinExistence type="predicted"/>
<sequence>MAMRIGYIGIWTRQLGVALVCLVLPSSVLGEAALQGTRIRATYDVGVAAIDLGTFDMTATVNRDAYALKANGAFSILGGLLYRADGTIESNGVRASATSKPQHFDFTYSDNKKTQQLQIFFNRGSVRQVTRKPKKRPDRKAVPLSNDQLRNVLDPATAAFLAISANLPAGDTAVCNGTLRIFDGKRLFELTLSPKRTAELGARAPDGLRTAAVCAVRYTPIGGHRAESSTVAFLQKSKDIEAWLVPVPGTQLFVPYKVVVPTAWGNGTVTLTQLEAGAAAPRRASAR</sequence>
<gene>
    <name evidence="1" type="ORF">AUC68_14490</name>
</gene>
<dbReference type="STRING" id="1774968.AUC68_14490"/>
<evidence type="ECO:0008006" key="3">
    <source>
        <dbReference type="Google" id="ProtNLM"/>
    </source>
</evidence>
<dbReference type="AlphaFoldDB" id="A0A1E3W4S9"/>
<evidence type="ECO:0000313" key="2">
    <source>
        <dbReference type="Proteomes" id="UP000094501"/>
    </source>
</evidence>
<reference evidence="1 2" key="1">
    <citation type="journal article" date="2016" name="Environ. Microbiol.">
        <title>New Methyloceanibacter diversity from North Sea sediments includes methanotroph containing solely the soluble methane monooxygenase.</title>
        <authorList>
            <person name="Vekeman B."/>
            <person name="Kerckhof F.M."/>
            <person name="Cremers G."/>
            <person name="de Vos P."/>
            <person name="Vandamme P."/>
            <person name="Boon N."/>
            <person name="Op den Camp H.J."/>
            <person name="Heylen K."/>
        </authorList>
    </citation>
    <scope>NUCLEOTIDE SEQUENCE [LARGE SCALE GENOMIC DNA]</scope>
    <source>
        <strain evidence="1 2">R-67174</strain>
    </source>
</reference>
<dbReference type="EMBL" id="LPWG01000004">
    <property type="protein sequence ID" value="ODS00776.1"/>
    <property type="molecule type" value="Genomic_DNA"/>
</dbReference>
<organism evidence="1 2">
    <name type="scientific">Methyloceanibacter methanicus</name>
    <dbReference type="NCBI Taxonomy" id="1774968"/>
    <lineage>
        <taxon>Bacteria</taxon>
        <taxon>Pseudomonadati</taxon>
        <taxon>Pseudomonadota</taxon>
        <taxon>Alphaproteobacteria</taxon>
        <taxon>Hyphomicrobiales</taxon>
        <taxon>Hyphomicrobiaceae</taxon>
        <taxon>Methyloceanibacter</taxon>
    </lineage>
</organism>
<accession>A0A1E3W4S9</accession>
<dbReference type="InterPro" id="IPR021457">
    <property type="entry name" value="DUF3108"/>
</dbReference>
<name>A0A1E3W4S9_9HYPH</name>
<keyword evidence="2" id="KW-1185">Reference proteome</keyword>
<comment type="caution">
    <text evidence="1">The sequence shown here is derived from an EMBL/GenBank/DDBJ whole genome shotgun (WGS) entry which is preliminary data.</text>
</comment>
<evidence type="ECO:0000313" key="1">
    <source>
        <dbReference type="EMBL" id="ODS00776.1"/>
    </source>
</evidence>